<dbReference type="Proteomes" id="UP001218218">
    <property type="component" value="Unassembled WGS sequence"/>
</dbReference>
<evidence type="ECO:0000313" key="2">
    <source>
        <dbReference type="Proteomes" id="UP001218218"/>
    </source>
</evidence>
<accession>A0AAD6ZCD9</accession>
<protein>
    <submittedName>
        <fullName evidence="1">Uncharacterized protein</fullName>
    </submittedName>
</protein>
<organism evidence="1 2">
    <name type="scientific">Mycena albidolilacea</name>
    <dbReference type="NCBI Taxonomy" id="1033008"/>
    <lineage>
        <taxon>Eukaryota</taxon>
        <taxon>Fungi</taxon>
        <taxon>Dikarya</taxon>
        <taxon>Basidiomycota</taxon>
        <taxon>Agaricomycotina</taxon>
        <taxon>Agaricomycetes</taxon>
        <taxon>Agaricomycetidae</taxon>
        <taxon>Agaricales</taxon>
        <taxon>Marasmiineae</taxon>
        <taxon>Mycenaceae</taxon>
        <taxon>Mycena</taxon>
    </lineage>
</organism>
<dbReference type="AlphaFoldDB" id="A0AAD6ZCD9"/>
<comment type="caution">
    <text evidence="1">The sequence shown here is derived from an EMBL/GenBank/DDBJ whole genome shotgun (WGS) entry which is preliminary data.</text>
</comment>
<proteinExistence type="predicted"/>
<reference evidence="1" key="1">
    <citation type="submission" date="2023-03" db="EMBL/GenBank/DDBJ databases">
        <title>Massive genome expansion in bonnet fungi (Mycena s.s.) driven by repeated elements and novel gene families across ecological guilds.</title>
        <authorList>
            <consortium name="Lawrence Berkeley National Laboratory"/>
            <person name="Harder C.B."/>
            <person name="Miyauchi S."/>
            <person name="Viragh M."/>
            <person name="Kuo A."/>
            <person name="Thoen E."/>
            <person name="Andreopoulos B."/>
            <person name="Lu D."/>
            <person name="Skrede I."/>
            <person name="Drula E."/>
            <person name="Henrissat B."/>
            <person name="Morin E."/>
            <person name="Kohler A."/>
            <person name="Barry K."/>
            <person name="LaButti K."/>
            <person name="Morin E."/>
            <person name="Salamov A."/>
            <person name="Lipzen A."/>
            <person name="Mereny Z."/>
            <person name="Hegedus B."/>
            <person name="Baldrian P."/>
            <person name="Stursova M."/>
            <person name="Weitz H."/>
            <person name="Taylor A."/>
            <person name="Grigoriev I.V."/>
            <person name="Nagy L.G."/>
            <person name="Martin F."/>
            <person name="Kauserud H."/>
        </authorList>
    </citation>
    <scope>NUCLEOTIDE SEQUENCE</scope>
    <source>
        <strain evidence="1">CBHHK002</strain>
    </source>
</reference>
<evidence type="ECO:0000313" key="1">
    <source>
        <dbReference type="EMBL" id="KAJ7315573.1"/>
    </source>
</evidence>
<gene>
    <name evidence="1" type="ORF">DFH08DRAFT_971919</name>
</gene>
<name>A0AAD6ZCD9_9AGAR</name>
<dbReference type="EMBL" id="JARIHO010000061">
    <property type="protein sequence ID" value="KAJ7315573.1"/>
    <property type="molecule type" value="Genomic_DNA"/>
</dbReference>
<sequence>MTTLTFVFIFIRFLSQTYLFLPLRLPSLYFLRVSRLFEDTNLSLPDIQRMAVINGDQFSVVSWTPDAAATPPIQHVLEGFIDALPQEWKTQNFEYYIADYHTSHRTQTRPILTPATGSTYSPDTASVVQKQLLLYLGKRDDPNRVPRAPVTAVFPTQNIIFALM</sequence>
<keyword evidence="2" id="KW-1185">Reference proteome</keyword>